<accession>A0A1I2J5U0</accession>
<dbReference type="SUPFAM" id="SSF161098">
    <property type="entry name" value="MetI-like"/>
    <property type="match status" value="1"/>
</dbReference>
<evidence type="ECO:0000256" key="1">
    <source>
        <dbReference type="ARBA" id="ARBA00004651"/>
    </source>
</evidence>
<evidence type="ECO:0000256" key="3">
    <source>
        <dbReference type="ARBA" id="ARBA00022475"/>
    </source>
</evidence>
<feature type="transmembrane region" description="Helical" evidence="7">
    <location>
        <begin position="200"/>
        <end position="217"/>
    </location>
</feature>
<organism evidence="9 10">
    <name type="scientific">Clostridium cadaveris</name>
    <dbReference type="NCBI Taxonomy" id="1529"/>
    <lineage>
        <taxon>Bacteria</taxon>
        <taxon>Bacillati</taxon>
        <taxon>Bacillota</taxon>
        <taxon>Clostridia</taxon>
        <taxon>Eubacteriales</taxon>
        <taxon>Clostridiaceae</taxon>
        <taxon>Clostridium</taxon>
    </lineage>
</organism>
<sequence>MKKFNNIQLIYKVSFIILGLLILVGLLANFLSPYDPNKVDMSKRLMGISKEHLLGTDALGRDVLSRIIYGARVSIFLSFIATIFTMFLGTIIGLISGYCGGIIDNIIQMIVTIFQGLPGLSFMIALAGVLGPGVKSLLISITVTSWSGFSRIVRGEVLKVKEEKYIEGARALGATNLHIIFHYILPNIFAPFIVLFTTRIGKVVLSMASLSFLGLGIQPPQADWGVMINDAKTYFRSYPHLLLAPGISILLLCSSINLIGDALRDLFDEKRDFFSQYL</sequence>
<dbReference type="AlphaFoldDB" id="A0A1I2J5U0"/>
<dbReference type="GeneID" id="90544830"/>
<protein>
    <submittedName>
        <fullName evidence="9">Peptide/nickel transport system permease protein</fullName>
    </submittedName>
</protein>
<evidence type="ECO:0000256" key="5">
    <source>
        <dbReference type="ARBA" id="ARBA00022989"/>
    </source>
</evidence>
<keyword evidence="2 7" id="KW-0813">Transport</keyword>
<dbReference type="STRING" id="1529.SAMN04487885_101132"/>
<feature type="transmembrane region" description="Helical" evidence="7">
    <location>
        <begin position="9"/>
        <end position="31"/>
    </location>
</feature>
<comment type="similarity">
    <text evidence="7">Belongs to the binding-protein-dependent transport system permease family.</text>
</comment>
<reference evidence="9 10" key="1">
    <citation type="submission" date="2016-10" db="EMBL/GenBank/DDBJ databases">
        <authorList>
            <person name="de Groot N.N."/>
        </authorList>
    </citation>
    <scope>NUCLEOTIDE SEQUENCE [LARGE SCALE GENOMIC DNA]</scope>
    <source>
        <strain evidence="9 10">NLAE-zl-G419</strain>
    </source>
</reference>
<evidence type="ECO:0000259" key="8">
    <source>
        <dbReference type="PROSITE" id="PS50928"/>
    </source>
</evidence>
<dbReference type="PROSITE" id="PS50928">
    <property type="entry name" value="ABC_TM1"/>
    <property type="match status" value="1"/>
</dbReference>
<keyword evidence="10" id="KW-1185">Reference proteome</keyword>
<keyword evidence="6 7" id="KW-0472">Membrane</keyword>
<feature type="domain" description="ABC transmembrane type-1" evidence="8">
    <location>
        <begin position="71"/>
        <end position="260"/>
    </location>
</feature>
<evidence type="ECO:0000256" key="4">
    <source>
        <dbReference type="ARBA" id="ARBA00022692"/>
    </source>
</evidence>
<name>A0A1I2J5U0_9CLOT</name>
<feature type="transmembrane region" description="Helical" evidence="7">
    <location>
        <begin position="107"/>
        <end position="130"/>
    </location>
</feature>
<evidence type="ECO:0000313" key="10">
    <source>
        <dbReference type="Proteomes" id="UP000182135"/>
    </source>
</evidence>
<dbReference type="InterPro" id="IPR035906">
    <property type="entry name" value="MetI-like_sf"/>
</dbReference>
<gene>
    <name evidence="9" type="ORF">SAMN04487885_101132</name>
</gene>
<keyword evidence="3" id="KW-1003">Cell membrane</keyword>
<dbReference type="Gene3D" id="1.10.3720.10">
    <property type="entry name" value="MetI-like"/>
    <property type="match status" value="1"/>
</dbReference>
<feature type="transmembrane region" description="Helical" evidence="7">
    <location>
        <begin position="238"/>
        <end position="259"/>
    </location>
</feature>
<dbReference type="InterPro" id="IPR000515">
    <property type="entry name" value="MetI-like"/>
</dbReference>
<dbReference type="PANTHER" id="PTHR43386">
    <property type="entry name" value="OLIGOPEPTIDE TRANSPORT SYSTEM PERMEASE PROTEIN APPC"/>
    <property type="match status" value="1"/>
</dbReference>
<keyword evidence="5 7" id="KW-1133">Transmembrane helix</keyword>
<evidence type="ECO:0000256" key="2">
    <source>
        <dbReference type="ARBA" id="ARBA00022448"/>
    </source>
</evidence>
<dbReference type="Proteomes" id="UP000182135">
    <property type="component" value="Unassembled WGS sequence"/>
</dbReference>
<proteinExistence type="inferred from homology"/>
<dbReference type="Pfam" id="PF00528">
    <property type="entry name" value="BPD_transp_1"/>
    <property type="match status" value="1"/>
</dbReference>
<dbReference type="EMBL" id="FOOE01000001">
    <property type="protein sequence ID" value="SFF49749.1"/>
    <property type="molecule type" value="Genomic_DNA"/>
</dbReference>
<feature type="transmembrane region" description="Helical" evidence="7">
    <location>
        <begin position="174"/>
        <end position="194"/>
    </location>
</feature>
<dbReference type="CDD" id="cd06261">
    <property type="entry name" value="TM_PBP2"/>
    <property type="match status" value="1"/>
</dbReference>
<evidence type="ECO:0000313" key="9">
    <source>
        <dbReference type="EMBL" id="SFF49749.1"/>
    </source>
</evidence>
<comment type="subcellular location">
    <subcellularLocation>
        <location evidence="1 7">Cell membrane</location>
        <topology evidence="1 7">Multi-pass membrane protein</topology>
    </subcellularLocation>
</comment>
<feature type="transmembrane region" description="Helical" evidence="7">
    <location>
        <begin position="73"/>
        <end position="95"/>
    </location>
</feature>
<dbReference type="RefSeq" id="WP_027638343.1">
    <property type="nucleotide sequence ID" value="NZ_CP076620.1"/>
</dbReference>
<dbReference type="GO" id="GO:0055085">
    <property type="term" value="P:transmembrane transport"/>
    <property type="evidence" value="ECO:0007669"/>
    <property type="project" value="InterPro"/>
</dbReference>
<evidence type="ECO:0000256" key="7">
    <source>
        <dbReference type="RuleBase" id="RU363032"/>
    </source>
</evidence>
<keyword evidence="4 7" id="KW-0812">Transmembrane</keyword>
<evidence type="ECO:0000256" key="6">
    <source>
        <dbReference type="ARBA" id="ARBA00023136"/>
    </source>
</evidence>
<dbReference type="GO" id="GO:0005886">
    <property type="term" value="C:plasma membrane"/>
    <property type="evidence" value="ECO:0007669"/>
    <property type="project" value="UniProtKB-SubCell"/>
</dbReference>
<dbReference type="eggNOG" id="COG1173">
    <property type="taxonomic scope" value="Bacteria"/>
</dbReference>
<dbReference type="InterPro" id="IPR050366">
    <property type="entry name" value="BP-dependent_transpt_permease"/>
</dbReference>
<dbReference type="PANTHER" id="PTHR43386:SF1">
    <property type="entry name" value="D,D-DIPEPTIDE TRANSPORT SYSTEM PERMEASE PROTEIN DDPC-RELATED"/>
    <property type="match status" value="1"/>
</dbReference>